<evidence type="ECO:0000313" key="8">
    <source>
        <dbReference type="EMBL" id="KAG5447715.1"/>
    </source>
</evidence>
<evidence type="ECO:0000313" key="9">
    <source>
        <dbReference type="Proteomes" id="UP000286415"/>
    </source>
</evidence>
<evidence type="ECO:0000256" key="3">
    <source>
        <dbReference type="ARBA" id="ARBA00021704"/>
    </source>
</evidence>
<dbReference type="AlphaFoldDB" id="A0A8T1MFU1"/>
<dbReference type="EMBL" id="NIRI02000042">
    <property type="protein sequence ID" value="KAG5447715.1"/>
    <property type="molecule type" value="Genomic_DNA"/>
</dbReference>
<dbReference type="PANTHER" id="PTHR12945">
    <property type="entry name" value="TRANSLATION INITIATION FACTOR EIF3-RELATED"/>
    <property type="match status" value="1"/>
</dbReference>
<evidence type="ECO:0000256" key="6">
    <source>
        <dbReference type="ARBA" id="ARBA00032319"/>
    </source>
</evidence>
<comment type="caution">
    <text evidence="8">The sequence shown here is derived from an EMBL/GenBank/DDBJ whole genome shotgun (WGS) entry which is preliminary data.</text>
</comment>
<proteinExistence type="inferred from homology"/>
<dbReference type="GO" id="GO:0005634">
    <property type="term" value="C:nucleus"/>
    <property type="evidence" value="ECO:0007669"/>
    <property type="project" value="UniProtKB-SubCell"/>
</dbReference>
<dbReference type="InterPro" id="IPR017423">
    <property type="entry name" value="TRM6"/>
</dbReference>
<dbReference type="GO" id="GO:0031515">
    <property type="term" value="C:tRNA (m1A) methyltransferase complex"/>
    <property type="evidence" value="ECO:0007669"/>
    <property type="project" value="InterPro"/>
</dbReference>
<sequence>MLIEAHDFVIVRKDEYFRSVKLDPDKVETIDGSKVSLKNAIGFPYGTLFTINGNQIEPAGPSLDKMKELLVLNESGEGVVTSLKSTVAKDNRHIVDSTDNQKLDYEDIRSLRSSGTSGNEILTELVRGNANFDKKTKFSQEKYVSKKRKRHLSLFTIEKPCTRILCELYSKLRRDKCLGLRFDTLCHILTYSNVHAGSKVLLAETCAGLLLGGVLERIGPADLGGSVIQFFHGTSPPRPEVNPLAASAYEKQVCAVSLLDVVPLLLGQGTSTELPNKDQPTEVNGVMPGSDQTTGTAEQLLADPEVNSESNTAGVTGPSSKKSRISCSASPIYDESVTLRRASRLAKKQTAYETLVGPNAILADALIVATRFHPVDMTLLLMQFLPVGRPVVVYSQFLQPLVDLYNAFKQRGGVTQLRLTDTWFRTIQVLPDRTHPEVTMLASGGYLLCAYTVEPRPNTEELLRSGLISSTSLPESVS</sequence>
<dbReference type="GO" id="GO:0030488">
    <property type="term" value="P:tRNA methylation"/>
    <property type="evidence" value="ECO:0007669"/>
    <property type="project" value="InterPro"/>
</dbReference>
<comment type="subcellular location">
    <subcellularLocation>
        <location evidence="1">Nucleus</location>
    </subcellularLocation>
</comment>
<organism evidence="8 9">
    <name type="scientific">Clonorchis sinensis</name>
    <name type="common">Chinese liver fluke</name>
    <dbReference type="NCBI Taxonomy" id="79923"/>
    <lineage>
        <taxon>Eukaryota</taxon>
        <taxon>Metazoa</taxon>
        <taxon>Spiralia</taxon>
        <taxon>Lophotrochozoa</taxon>
        <taxon>Platyhelminthes</taxon>
        <taxon>Trematoda</taxon>
        <taxon>Digenea</taxon>
        <taxon>Opisthorchiida</taxon>
        <taxon>Opisthorchiata</taxon>
        <taxon>Opisthorchiidae</taxon>
        <taxon>Clonorchis</taxon>
    </lineage>
</organism>
<dbReference type="OrthoDB" id="10254665at2759"/>
<dbReference type="Proteomes" id="UP000286415">
    <property type="component" value="Unassembled WGS sequence"/>
</dbReference>
<protein>
    <recommendedName>
        <fullName evidence="3">tRNA (adenine(58)-N(1))-methyltransferase non-catalytic subunit TRM6</fullName>
    </recommendedName>
    <alternativeName>
        <fullName evidence="6">tRNA(m1A58)-methyltransferase subunit TRM6</fullName>
    </alternativeName>
</protein>
<evidence type="ECO:0000256" key="2">
    <source>
        <dbReference type="ARBA" id="ARBA00008320"/>
    </source>
</evidence>
<keyword evidence="4" id="KW-0819">tRNA processing</keyword>
<reference evidence="8 9" key="2">
    <citation type="journal article" date="2021" name="Genomics">
        <title>High-quality reference genome for Clonorchis sinensis.</title>
        <authorList>
            <person name="Young N.D."/>
            <person name="Stroehlein A.J."/>
            <person name="Kinkar L."/>
            <person name="Wang T."/>
            <person name="Sohn W.M."/>
            <person name="Chang B.C.H."/>
            <person name="Kaur P."/>
            <person name="Weisz D."/>
            <person name="Dudchenko O."/>
            <person name="Aiden E.L."/>
            <person name="Korhonen P.K."/>
            <person name="Gasser R.B."/>
        </authorList>
    </citation>
    <scope>NUCLEOTIDE SEQUENCE [LARGE SCALE GENOMIC DNA]</scope>
    <source>
        <strain evidence="8">Cs-k2</strain>
    </source>
</reference>
<evidence type="ECO:0000256" key="5">
    <source>
        <dbReference type="ARBA" id="ARBA00023242"/>
    </source>
</evidence>
<reference evidence="8 9" key="1">
    <citation type="journal article" date="2018" name="Biotechnol. Adv.">
        <title>Improved genomic resources and new bioinformatic workflow for the carcinogenic parasite Clonorchis sinensis: Biotechnological implications.</title>
        <authorList>
            <person name="Wang D."/>
            <person name="Korhonen P.K."/>
            <person name="Gasser R.B."/>
            <person name="Young N.D."/>
        </authorList>
    </citation>
    <scope>NUCLEOTIDE SEQUENCE [LARGE SCALE GENOMIC DNA]</scope>
    <source>
        <strain evidence="8">Cs-k2</strain>
    </source>
</reference>
<name>A0A8T1MFU1_CLOSI</name>
<evidence type="ECO:0000256" key="1">
    <source>
        <dbReference type="ARBA" id="ARBA00004123"/>
    </source>
</evidence>
<gene>
    <name evidence="8" type="ORF">CSKR_114325</name>
</gene>
<feature type="compositionally biased region" description="Polar residues" evidence="7">
    <location>
        <begin position="307"/>
        <end position="318"/>
    </location>
</feature>
<evidence type="ECO:0000256" key="4">
    <source>
        <dbReference type="ARBA" id="ARBA00022694"/>
    </source>
</evidence>
<feature type="region of interest" description="Disordered" evidence="7">
    <location>
        <begin position="270"/>
        <end position="322"/>
    </location>
</feature>
<accession>A0A8T1MFU1</accession>
<comment type="similarity">
    <text evidence="2">Belongs to the TRM6/GCD10 family.</text>
</comment>
<keyword evidence="9" id="KW-1185">Reference proteome</keyword>
<dbReference type="PANTHER" id="PTHR12945:SF0">
    <property type="entry name" value="TRNA (ADENINE(58)-N(1))-METHYLTRANSFERASE NON-CATALYTIC SUBUNIT TRM6"/>
    <property type="match status" value="1"/>
</dbReference>
<keyword evidence="5" id="KW-0539">Nucleus</keyword>
<evidence type="ECO:0000256" key="7">
    <source>
        <dbReference type="SAM" id="MobiDB-lite"/>
    </source>
</evidence>
<dbReference type="Pfam" id="PF04189">
    <property type="entry name" value="Gcd10p"/>
    <property type="match status" value="1"/>
</dbReference>